<organism evidence="2 3">
    <name type="scientific">Paenibacillus hemerocallicola</name>
    <dbReference type="NCBI Taxonomy" id="1172614"/>
    <lineage>
        <taxon>Bacteria</taxon>
        <taxon>Bacillati</taxon>
        <taxon>Bacillota</taxon>
        <taxon>Bacilli</taxon>
        <taxon>Bacillales</taxon>
        <taxon>Paenibacillaceae</taxon>
        <taxon>Paenibacillus</taxon>
    </lineage>
</organism>
<proteinExistence type="predicted"/>
<dbReference type="OrthoDB" id="2479912at2"/>
<feature type="signal peptide" evidence="1">
    <location>
        <begin position="1"/>
        <end position="21"/>
    </location>
</feature>
<evidence type="ECO:0000256" key="1">
    <source>
        <dbReference type="SAM" id="SignalP"/>
    </source>
</evidence>
<keyword evidence="1" id="KW-0732">Signal</keyword>
<dbReference type="RefSeq" id="WP_139602559.1">
    <property type="nucleotide sequence ID" value="NZ_VDCQ01000014.1"/>
</dbReference>
<name>A0A5C4TAE7_9BACL</name>
<gene>
    <name evidence="2" type="ORF">FE784_12650</name>
</gene>
<dbReference type="EMBL" id="VDCQ01000014">
    <property type="protein sequence ID" value="TNJ66018.1"/>
    <property type="molecule type" value="Genomic_DNA"/>
</dbReference>
<evidence type="ECO:0000313" key="3">
    <source>
        <dbReference type="Proteomes" id="UP000307943"/>
    </source>
</evidence>
<accession>A0A5C4TAE7</accession>
<dbReference type="InterPro" id="IPR011050">
    <property type="entry name" value="Pectin_lyase_fold/virulence"/>
</dbReference>
<sequence>MQSDQLSRRTFIGMAACTVLAAAAPLVRLVPETAAGAVSRGVTSSVYSNENPPCDDPGIPVPDGFRWNPAPLALYRKTDGTIATDWDVSDFAYRGAGKAYYVSLTSGSDTNDGTTLETAFQSLGKALLMPDVDIVYLDEGVYPRKHAFNSTTIPRSVSLIALPGKKVVLGTHDSLVWSAESGLTGTYKAARTSVGRVFDASFTDPFGDYAELTVRGSADEVGDHPGSTYTDGSTVWVRTADSRPPDDRVRVYLAVKNANIEGGKTLYVEGISFEGGTNPLRAANSAAEPDNLKVYAKNCRFKYASATNGLHILGARECFIQNCEAARNRSDGFNYHHYNNRTPMAVEVGSIGRHNGIPGQTNQNGSTSHDGGTVIRVNGMYFSNIGPNVADVNEATHSWNVGCVSCDSRVGVSTTQNVNWQSYGPGNRMWLDDCVSVGSLHDLYASSSAAIYVRNVRSHGVWKTNGATIAGY</sequence>
<protein>
    <recommendedName>
        <fullName evidence="4">Right-handed parallel beta-helix repeat-containing protein</fullName>
    </recommendedName>
</protein>
<feature type="chain" id="PRO_5038336894" description="Right-handed parallel beta-helix repeat-containing protein" evidence="1">
    <location>
        <begin position="22"/>
        <end position="472"/>
    </location>
</feature>
<dbReference type="InterPro" id="IPR006311">
    <property type="entry name" value="TAT_signal"/>
</dbReference>
<evidence type="ECO:0008006" key="4">
    <source>
        <dbReference type="Google" id="ProtNLM"/>
    </source>
</evidence>
<dbReference type="SUPFAM" id="SSF51126">
    <property type="entry name" value="Pectin lyase-like"/>
    <property type="match status" value="1"/>
</dbReference>
<keyword evidence="3" id="KW-1185">Reference proteome</keyword>
<reference evidence="2 3" key="1">
    <citation type="submission" date="2019-05" db="EMBL/GenBank/DDBJ databases">
        <title>We sequenced the genome of Paenibacillus hemerocallicola KCTC 33185 for further insight into its adaptation and study the phylogeny of Paenibacillus.</title>
        <authorList>
            <person name="Narsing Rao M.P."/>
        </authorList>
    </citation>
    <scope>NUCLEOTIDE SEQUENCE [LARGE SCALE GENOMIC DNA]</scope>
    <source>
        <strain evidence="2 3">KCTC 33185</strain>
    </source>
</reference>
<evidence type="ECO:0000313" key="2">
    <source>
        <dbReference type="EMBL" id="TNJ66018.1"/>
    </source>
</evidence>
<dbReference type="PROSITE" id="PS51318">
    <property type="entry name" value="TAT"/>
    <property type="match status" value="1"/>
</dbReference>
<comment type="caution">
    <text evidence="2">The sequence shown here is derived from an EMBL/GenBank/DDBJ whole genome shotgun (WGS) entry which is preliminary data.</text>
</comment>
<dbReference type="Proteomes" id="UP000307943">
    <property type="component" value="Unassembled WGS sequence"/>
</dbReference>
<dbReference type="AlphaFoldDB" id="A0A5C4TAE7"/>